<comment type="caution">
    <text evidence="1">The sequence shown here is derived from an EMBL/GenBank/DDBJ whole genome shotgun (WGS) entry which is preliminary data.</text>
</comment>
<dbReference type="RefSeq" id="WP_183859867.1">
    <property type="nucleotide sequence ID" value="NZ_JACHFH010000007.1"/>
</dbReference>
<gene>
    <name evidence="1" type="ORF">HNR32_000799</name>
</gene>
<sequence>MTEVEKIYEMEKNTGIKSFNAKDAWNLGNLLVKWAMNNDKILVIRISVNHHVLFQYACDGTAVENDNWVLRKENLVYYTGHSSYATALYLEQKQQSPAERYGLPVDKFTAAGGAVPIYLQGTGVVGVVTVSGMSQQEDHELVMTMLKNYRTEN</sequence>
<dbReference type="InterPro" id="IPR010371">
    <property type="entry name" value="YBR137W-like"/>
</dbReference>
<dbReference type="EMBL" id="JACHFH010000007">
    <property type="protein sequence ID" value="MBB5335667.1"/>
    <property type="molecule type" value="Genomic_DNA"/>
</dbReference>
<dbReference type="Proteomes" id="UP000559117">
    <property type="component" value="Unassembled WGS sequence"/>
</dbReference>
<dbReference type="Gene3D" id="3.30.450.150">
    <property type="entry name" value="Haem-degrading domain"/>
    <property type="match status" value="1"/>
</dbReference>
<reference evidence="1 2" key="1">
    <citation type="submission" date="2020-08" db="EMBL/GenBank/DDBJ databases">
        <title>Genomic Encyclopedia of Type Strains, Phase IV (KMG-IV): sequencing the most valuable type-strain genomes for metagenomic binning, comparative biology and taxonomic classification.</title>
        <authorList>
            <person name="Goeker M."/>
        </authorList>
    </citation>
    <scope>NUCLEOTIDE SEQUENCE [LARGE SCALE GENOMIC DNA]</scope>
    <source>
        <strain evidence="1 2">DSM 24661</strain>
    </source>
</reference>
<evidence type="ECO:0000313" key="1">
    <source>
        <dbReference type="EMBL" id="MBB5335667.1"/>
    </source>
</evidence>
<dbReference type="PANTHER" id="PTHR28255">
    <property type="match status" value="1"/>
</dbReference>
<dbReference type="AlphaFoldDB" id="A0A840UJ62"/>
<dbReference type="SUPFAM" id="SSF143744">
    <property type="entry name" value="GlcG-like"/>
    <property type="match status" value="1"/>
</dbReference>
<proteinExistence type="predicted"/>
<dbReference type="Pfam" id="PF03928">
    <property type="entry name" value="HbpS-like"/>
    <property type="match status" value="1"/>
</dbReference>
<accession>A0A840UJ62</accession>
<dbReference type="PANTHER" id="PTHR28255:SF1">
    <property type="entry name" value="UPF0303 PROTEIN YBR137W"/>
    <property type="match status" value="1"/>
</dbReference>
<name>A0A840UJ62_9FIRM</name>
<protein>
    <submittedName>
        <fullName evidence="1">Uncharacterized protein (UPF0303 family)</fullName>
    </submittedName>
</protein>
<keyword evidence="2" id="KW-1185">Reference proteome</keyword>
<dbReference type="PIRSF" id="PIRSF008757">
    <property type="entry name" value="UCP008757"/>
    <property type="match status" value="1"/>
</dbReference>
<evidence type="ECO:0000313" key="2">
    <source>
        <dbReference type="Proteomes" id="UP000559117"/>
    </source>
</evidence>
<organism evidence="1 2">
    <name type="scientific">Pectinatus brassicae</name>
    <dbReference type="NCBI Taxonomy" id="862415"/>
    <lineage>
        <taxon>Bacteria</taxon>
        <taxon>Bacillati</taxon>
        <taxon>Bacillota</taxon>
        <taxon>Negativicutes</taxon>
        <taxon>Selenomonadales</taxon>
        <taxon>Selenomonadaceae</taxon>
        <taxon>Pectinatus</taxon>
    </lineage>
</organism>
<dbReference type="InterPro" id="IPR038084">
    <property type="entry name" value="PduO/GlcC-like_sf"/>
</dbReference>
<dbReference type="NCBIfam" id="NF002696">
    <property type="entry name" value="PRK02487.1-5"/>
    <property type="match status" value="1"/>
</dbReference>
<dbReference type="InterPro" id="IPR005624">
    <property type="entry name" value="PduO/GlcC-like"/>
</dbReference>